<comment type="caution">
    <text evidence="1">The sequence shown here is derived from an EMBL/GenBank/DDBJ whole genome shotgun (WGS) entry which is preliminary data.</text>
</comment>
<evidence type="ECO:0000313" key="1">
    <source>
        <dbReference type="EMBL" id="MDO5987109.1"/>
    </source>
</evidence>
<dbReference type="RefSeq" id="WP_303281653.1">
    <property type="nucleotide sequence ID" value="NZ_BAABCZ010000005.1"/>
</dbReference>
<sequence length="47" mass="5095">MAVKNTETGEVHRGYKGGKTECGFDTSESHWEASNASITCEKDGCKN</sequence>
<organism evidence="1 2">
    <name type="scientific">Flavivirga amylovorans</name>
    <dbReference type="NCBI Taxonomy" id="870486"/>
    <lineage>
        <taxon>Bacteria</taxon>
        <taxon>Pseudomonadati</taxon>
        <taxon>Bacteroidota</taxon>
        <taxon>Flavobacteriia</taxon>
        <taxon>Flavobacteriales</taxon>
        <taxon>Flavobacteriaceae</taxon>
        <taxon>Flavivirga</taxon>
    </lineage>
</organism>
<proteinExistence type="predicted"/>
<dbReference type="EMBL" id="JAUOEM010000002">
    <property type="protein sequence ID" value="MDO5987109.1"/>
    <property type="molecule type" value="Genomic_DNA"/>
</dbReference>
<protein>
    <submittedName>
        <fullName evidence="1">Uncharacterized protein</fullName>
    </submittedName>
</protein>
<reference evidence="1" key="1">
    <citation type="submission" date="2023-07" db="EMBL/GenBank/DDBJ databases">
        <title>Two novel species in the genus Flavivirga.</title>
        <authorList>
            <person name="Kwon K."/>
        </authorList>
    </citation>
    <scope>NUCLEOTIDE SEQUENCE</scope>
    <source>
        <strain evidence="1">KACC 14157</strain>
    </source>
</reference>
<dbReference type="Proteomes" id="UP001176891">
    <property type="component" value="Unassembled WGS sequence"/>
</dbReference>
<keyword evidence="2" id="KW-1185">Reference proteome</keyword>
<accession>A0ABT8WZK4</accession>
<name>A0ABT8WZK4_9FLAO</name>
<evidence type="ECO:0000313" key="2">
    <source>
        <dbReference type="Proteomes" id="UP001176891"/>
    </source>
</evidence>
<gene>
    <name evidence="1" type="ORF">Q4Q39_06765</name>
</gene>